<keyword evidence="12 16" id="KW-0547">Nucleotide-binding</keyword>
<keyword evidence="9 16" id="KW-0808">Transferase</keyword>
<evidence type="ECO:0000256" key="15">
    <source>
        <dbReference type="ARBA" id="ARBA00049402"/>
    </source>
</evidence>
<dbReference type="GO" id="GO:0006178">
    <property type="term" value="P:guanine salvage"/>
    <property type="evidence" value="ECO:0007669"/>
    <property type="project" value="TreeGrafter"/>
</dbReference>
<name>A0A2A5RJ92_9LACT</name>
<dbReference type="STRING" id="1291764.GCA_001311235_02709"/>
<evidence type="ECO:0000256" key="14">
    <source>
        <dbReference type="ARBA" id="ARBA00048811"/>
    </source>
</evidence>
<dbReference type="Proteomes" id="UP000218181">
    <property type="component" value="Unassembled WGS sequence"/>
</dbReference>
<evidence type="ECO:0000313" key="19">
    <source>
        <dbReference type="Proteomes" id="UP000218181"/>
    </source>
</evidence>
<evidence type="ECO:0000256" key="13">
    <source>
        <dbReference type="ARBA" id="ARBA00022842"/>
    </source>
</evidence>
<comment type="pathway">
    <text evidence="5">Purine metabolism; GMP biosynthesis via salvage pathway; GMP from guanine: step 1/1.</text>
</comment>
<dbReference type="RefSeq" id="WP_096818831.1">
    <property type="nucleotide sequence ID" value="NZ_JXJU01000010.1"/>
</dbReference>
<dbReference type="Gene3D" id="3.40.50.2020">
    <property type="match status" value="1"/>
</dbReference>
<dbReference type="InterPro" id="IPR005904">
    <property type="entry name" value="Hxn_phspho_trans"/>
</dbReference>
<comment type="similarity">
    <text evidence="6 16">Belongs to the purine/pyrimidine phosphoribosyltransferase family.</text>
</comment>
<protein>
    <recommendedName>
        <fullName evidence="16">Hypoxanthine phosphoribosyltransferase</fullName>
        <ecNumber evidence="16">2.4.2.8</ecNumber>
    </recommendedName>
</protein>
<dbReference type="EMBL" id="JXJU01000010">
    <property type="protein sequence ID" value="PCR99243.1"/>
    <property type="molecule type" value="Genomic_DNA"/>
</dbReference>
<evidence type="ECO:0000256" key="11">
    <source>
        <dbReference type="ARBA" id="ARBA00022726"/>
    </source>
</evidence>
<dbReference type="NCBIfam" id="TIGR01203">
    <property type="entry name" value="HGPRTase"/>
    <property type="match status" value="1"/>
</dbReference>
<dbReference type="GO" id="GO:0000287">
    <property type="term" value="F:magnesium ion binding"/>
    <property type="evidence" value="ECO:0007669"/>
    <property type="project" value="TreeGrafter"/>
</dbReference>
<dbReference type="PANTHER" id="PTHR43340">
    <property type="entry name" value="HYPOXANTHINE-GUANINE PHOSPHORIBOSYLTRANSFERASE"/>
    <property type="match status" value="1"/>
</dbReference>
<evidence type="ECO:0000259" key="17">
    <source>
        <dbReference type="Pfam" id="PF00156"/>
    </source>
</evidence>
<keyword evidence="8 16" id="KW-0328">Glycosyltransferase</keyword>
<dbReference type="UniPathway" id="UPA00591">
    <property type="reaction ID" value="UER00648"/>
</dbReference>
<dbReference type="GO" id="GO:0052657">
    <property type="term" value="F:guanine phosphoribosyltransferase activity"/>
    <property type="evidence" value="ECO:0007669"/>
    <property type="project" value="UniProtKB-ARBA"/>
</dbReference>
<dbReference type="GO" id="GO:0006166">
    <property type="term" value="P:purine ribonucleoside salvage"/>
    <property type="evidence" value="ECO:0007669"/>
    <property type="project" value="UniProtKB-KW"/>
</dbReference>
<evidence type="ECO:0000256" key="8">
    <source>
        <dbReference type="ARBA" id="ARBA00022676"/>
    </source>
</evidence>
<comment type="catalytic activity">
    <reaction evidence="14">
        <text>GMP + diphosphate = guanine + 5-phospho-alpha-D-ribose 1-diphosphate</text>
        <dbReference type="Rhea" id="RHEA:25424"/>
        <dbReference type="ChEBI" id="CHEBI:16235"/>
        <dbReference type="ChEBI" id="CHEBI:33019"/>
        <dbReference type="ChEBI" id="CHEBI:58017"/>
        <dbReference type="ChEBI" id="CHEBI:58115"/>
        <dbReference type="EC" id="2.4.2.8"/>
    </reaction>
    <physiologicalReaction direction="right-to-left" evidence="14">
        <dbReference type="Rhea" id="RHEA:25426"/>
    </physiologicalReaction>
</comment>
<evidence type="ECO:0000256" key="2">
    <source>
        <dbReference type="ARBA" id="ARBA00002049"/>
    </source>
</evidence>
<evidence type="ECO:0000256" key="10">
    <source>
        <dbReference type="ARBA" id="ARBA00022723"/>
    </source>
</evidence>
<evidence type="ECO:0000256" key="16">
    <source>
        <dbReference type="RuleBase" id="RU364099"/>
    </source>
</evidence>
<evidence type="ECO:0000256" key="3">
    <source>
        <dbReference type="ARBA" id="ARBA00004496"/>
    </source>
</evidence>
<dbReference type="CDD" id="cd06223">
    <property type="entry name" value="PRTases_typeI"/>
    <property type="match status" value="1"/>
</dbReference>
<dbReference type="InterPro" id="IPR050408">
    <property type="entry name" value="HGPRT"/>
</dbReference>
<comment type="catalytic activity">
    <reaction evidence="15">
        <text>IMP + diphosphate = hypoxanthine + 5-phospho-alpha-D-ribose 1-diphosphate</text>
        <dbReference type="Rhea" id="RHEA:17973"/>
        <dbReference type="ChEBI" id="CHEBI:17368"/>
        <dbReference type="ChEBI" id="CHEBI:33019"/>
        <dbReference type="ChEBI" id="CHEBI:58017"/>
        <dbReference type="ChEBI" id="CHEBI:58053"/>
        <dbReference type="EC" id="2.4.2.8"/>
    </reaction>
    <physiologicalReaction direction="right-to-left" evidence="15">
        <dbReference type="Rhea" id="RHEA:17975"/>
    </physiologicalReaction>
</comment>
<dbReference type="SUPFAM" id="SSF53271">
    <property type="entry name" value="PRTase-like"/>
    <property type="match status" value="1"/>
</dbReference>
<dbReference type="EC" id="2.4.2.8" evidence="16"/>
<reference evidence="18 19" key="1">
    <citation type="submission" date="2014-12" db="EMBL/GenBank/DDBJ databases">
        <title>Draft genome sequences of 10 type strains of Lactococcus.</title>
        <authorList>
            <person name="Sun Z."/>
            <person name="Zhong Z."/>
            <person name="Liu W."/>
            <person name="Zhang W."/>
            <person name="Zhang H."/>
        </authorList>
    </citation>
    <scope>NUCLEOTIDE SEQUENCE [LARGE SCALE GENOMIC DNA]</scope>
    <source>
        <strain evidence="18 19">JCM 16395</strain>
    </source>
</reference>
<keyword evidence="10 16" id="KW-0479">Metal-binding</keyword>
<evidence type="ECO:0000256" key="5">
    <source>
        <dbReference type="ARBA" id="ARBA00004676"/>
    </source>
</evidence>
<dbReference type="GO" id="GO:0005829">
    <property type="term" value="C:cytosol"/>
    <property type="evidence" value="ECO:0007669"/>
    <property type="project" value="TreeGrafter"/>
</dbReference>
<keyword evidence="19" id="KW-1185">Reference proteome</keyword>
<dbReference type="FunFam" id="3.40.50.2020:FF:000006">
    <property type="entry name" value="Hypoxanthine phosphoribosyltransferase"/>
    <property type="match status" value="1"/>
</dbReference>
<dbReference type="UniPathway" id="UPA00909">
    <property type="reaction ID" value="UER00887"/>
</dbReference>
<proteinExistence type="inferred from homology"/>
<evidence type="ECO:0000256" key="1">
    <source>
        <dbReference type="ARBA" id="ARBA00001946"/>
    </source>
</evidence>
<comment type="pathway">
    <text evidence="4 16">Purine metabolism; IMP biosynthesis via salvage pathway; IMP from hypoxanthine: step 1/1.</text>
</comment>
<dbReference type="AlphaFoldDB" id="A0A2A5RJ92"/>
<dbReference type="GO" id="GO:0046100">
    <property type="term" value="P:hypoxanthine metabolic process"/>
    <property type="evidence" value="ECO:0007669"/>
    <property type="project" value="TreeGrafter"/>
</dbReference>
<accession>A0A2A5RJ92</accession>
<dbReference type="InterPro" id="IPR000836">
    <property type="entry name" value="PRTase_dom"/>
</dbReference>
<dbReference type="GO" id="GO:0000166">
    <property type="term" value="F:nucleotide binding"/>
    <property type="evidence" value="ECO:0007669"/>
    <property type="project" value="UniProtKB-KW"/>
</dbReference>
<dbReference type="OrthoDB" id="9802824at2"/>
<dbReference type="GO" id="GO:0032264">
    <property type="term" value="P:IMP salvage"/>
    <property type="evidence" value="ECO:0007669"/>
    <property type="project" value="UniProtKB-UniPathway"/>
</dbReference>
<feature type="domain" description="Phosphoribosyltransferase" evidence="17">
    <location>
        <begin position="14"/>
        <end position="159"/>
    </location>
</feature>
<comment type="caution">
    <text evidence="18">The sequence shown here is derived from an EMBL/GenBank/DDBJ whole genome shotgun (WGS) entry which is preliminary data.</text>
</comment>
<organism evidence="18 19">
    <name type="scientific">Lactococcus fujiensis JCM 16395</name>
    <dbReference type="NCBI Taxonomy" id="1291764"/>
    <lineage>
        <taxon>Bacteria</taxon>
        <taxon>Bacillati</taxon>
        <taxon>Bacillota</taxon>
        <taxon>Bacilli</taxon>
        <taxon>Lactobacillales</taxon>
        <taxon>Streptococcaceae</taxon>
        <taxon>Lactococcus</taxon>
    </lineage>
</organism>
<evidence type="ECO:0000256" key="4">
    <source>
        <dbReference type="ARBA" id="ARBA00004669"/>
    </source>
</evidence>
<dbReference type="GO" id="GO:0032263">
    <property type="term" value="P:GMP salvage"/>
    <property type="evidence" value="ECO:0007669"/>
    <property type="project" value="UniProtKB-UniPathway"/>
</dbReference>
<comment type="cofactor">
    <cofactor evidence="1 16">
        <name>Mg(2+)</name>
        <dbReference type="ChEBI" id="CHEBI:18420"/>
    </cofactor>
</comment>
<dbReference type="PANTHER" id="PTHR43340:SF1">
    <property type="entry name" value="HYPOXANTHINE PHOSPHORIBOSYLTRANSFERASE"/>
    <property type="match status" value="1"/>
</dbReference>
<evidence type="ECO:0000313" key="18">
    <source>
        <dbReference type="EMBL" id="PCR99243.1"/>
    </source>
</evidence>
<evidence type="ECO:0000256" key="7">
    <source>
        <dbReference type="ARBA" id="ARBA00022490"/>
    </source>
</evidence>
<dbReference type="GO" id="GO:0004422">
    <property type="term" value="F:hypoxanthine phosphoribosyltransferase activity"/>
    <property type="evidence" value="ECO:0007669"/>
    <property type="project" value="InterPro"/>
</dbReference>
<sequence>MHPHLKAILFTREDIQKRVSELAIEVSKDYEGKNPLVVGILKGSIMFTVDLLKELTIDAEVDFMDVSSYGTGVSSSGEVRILKDLETKAEGRDILICEDIIDSGNTLLYVKKLLEHRGASSVKIISLLDKPAGRKVEIDGDYIGFEVPDEFVVGYGIDYAERYRHLPYIGIFNQEYLIKD</sequence>
<evidence type="ECO:0000256" key="12">
    <source>
        <dbReference type="ARBA" id="ARBA00022741"/>
    </source>
</evidence>
<keyword evidence="11 16" id="KW-0660">Purine salvage</keyword>
<dbReference type="Pfam" id="PF00156">
    <property type="entry name" value="Pribosyltran"/>
    <property type="match status" value="1"/>
</dbReference>
<gene>
    <name evidence="18" type="ORF">RT41_GL000434</name>
</gene>
<dbReference type="InterPro" id="IPR029057">
    <property type="entry name" value="PRTase-like"/>
</dbReference>
<evidence type="ECO:0000256" key="6">
    <source>
        <dbReference type="ARBA" id="ARBA00008391"/>
    </source>
</evidence>
<comment type="subcellular location">
    <subcellularLocation>
        <location evidence="3 16">Cytoplasm</location>
    </subcellularLocation>
</comment>
<keyword evidence="7 16" id="KW-0963">Cytoplasm</keyword>
<evidence type="ECO:0000256" key="9">
    <source>
        <dbReference type="ARBA" id="ARBA00022679"/>
    </source>
</evidence>
<comment type="function">
    <text evidence="2">Purine salvage pathway enzyme that catalyzes the transfer of the ribosyl-5-phosphate group from 5-phospho-alpha-D-ribose 1-diphosphate (PRPP) to the N9 position of the 6-oxopurines hypoxanthine and guanine to form the corresponding ribonucleotides IMP (inosine 5'-monophosphate) and GMP (guanosine 5'-monophosphate), with the release of PPi.</text>
</comment>
<keyword evidence="13 16" id="KW-0460">Magnesium</keyword>